<dbReference type="STRING" id="146891.A9601_13881"/>
<protein>
    <submittedName>
        <fullName evidence="1">Uncharacterized protein</fullName>
    </submittedName>
</protein>
<dbReference type="AlphaFoldDB" id="A2BSB1"/>
<dbReference type="EMBL" id="CP000551">
    <property type="protein sequence ID" value="ABM70672.1"/>
    <property type="molecule type" value="Genomic_DNA"/>
</dbReference>
<dbReference type="HOGENOM" id="CLU_055594_0_0_3"/>
<proteinExistence type="predicted"/>
<dbReference type="Proteomes" id="UP000002590">
    <property type="component" value="Chromosome"/>
</dbReference>
<dbReference type="eggNOG" id="COG2963">
    <property type="taxonomic scope" value="Bacteria"/>
</dbReference>
<gene>
    <name evidence="1" type="ordered locus">A9601_13881</name>
</gene>
<organism evidence="1 2">
    <name type="scientific">Prochlorococcus marinus (strain AS9601)</name>
    <dbReference type="NCBI Taxonomy" id="146891"/>
    <lineage>
        <taxon>Bacteria</taxon>
        <taxon>Bacillati</taxon>
        <taxon>Cyanobacteriota</taxon>
        <taxon>Cyanophyceae</taxon>
        <taxon>Synechococcales</taxon>
        <taxon>Prochlorococcaceae</taxon>
        <taxon>Prochlorococcus</taxon>
    </lineage>
</organism>
<evidence type="ECO:0000313" key="1">
    <source>
        <dbReference type="EMBL" id="ABM70672.1"/>
    </source>
</evidence>
<dbReference type="KEGG" id="pmb:A9601_13881"/>
<evidence type="ECO:0000313" key="2">
    <source>
        <dbReference type="Proteomes" id="UP000002590"/>
    </source>
</evidence>
<sequence length="245" mass="28339">MFELNKNRIRLIIVVLLTLARRLTEKQKEEIVKRFESGTSIDLLSKKYACTISTITRNLKKKLGELKFHELFTKSKLLKEKSKTNKNQTNNLVKKCSAHENFRNDANDPKVFNENITTSNFAPIDSFFEIAPLDYEIDNSSRKELSSVPLSEVDFPKIVYMVVDKKIELVIKLLKDFPEWQFLPQDDLSRKTIEIFFDINLAKRSCNKEQKVLKVPNTDVFRIVSPVLISKGISRIVCAENLIAL</sequence>
<reference evidence="1 2" key="1">
    <citation type="journal article" date="2007" name="PLoS Genet.">
        <title>Patterns and implications of gene gain and loss in the evolution of Prochlorococcus.</title>
        <authorList>
            <person name="Kettler G.C."/>
            <person name="Martiny A.C."/>
            <person name="Huang K."/>
            <person name="Zucker J."/>
            <person name="Coleman M.L."/>
            <person name="Rodrigue S."/>
            <person name="Chen F."/>
            <person name="Lapidus A."/>
            <person name="Ferriera S."/>
            <person name="Johnson J."/>
            <person name="Steglich C."/>
            <person name="Church G.M."/>
            <person name="Richardson P."/>
            <person name="Chisholm S.W."/>
        </authorList>
    </citation>
    <scope>NUCLEOTIDE SEQUENCE [LARGE SCALE GENOMIC DNA]</scope>
    <source>
        <strain evidence="1 2">AS9601</strain>
    </source>
</reference>
<dbReference type="RefSeq" id="WP_011818809.1">
    <property type="nucleotide sequence ID" value="NC_008816.1"/>
</dbReference>
<name>A2BSB1_PROMS</name>
<accession>A2BSB1</accession>